<dbReference type="Proteomes" id="UP000298781">
    <property type="component" value="Chromosome"/>
</dbReference>
<protein>
    <submittedName>
        <fullName evidence="2">MarR family transcriptional regulator</fullName>
    </submittedName>
</protein>
<dbReference type="OrthoDB" id="8228089at2"/>
<dbReference type="PROSITE" id="PS50995">
    <property type="entry name" value="HTH_MARR_2"/>
    <property type="match status" value="1"/>
</dbReference>
<dbReference type="Pfam" id="PF01047">
    <property type="entry name" value="MarR"/>
    <property type="match status" value="1"/>
</dbReference>
<dbReference type="SUPFAM" id="SSF46785">
    <property type="entry name" value="Winged helix' DNA-binding domain"/>
    <property type="match status" value="1"/>
</dbReference>
<dbReference type="RefSeq" id="WP_136961421.1">
    <property type="nucleotide sequence ID" value="NZ_CP039690.1"/>
</dbReference>
<dbReference type="EMBL" id="CP039690">
    <property type="protein sequence ID" value="QCI65975.1"/>
    <property type="molecule type" value="Genomic_DNA"/>
</dbReference>
<sequence length="161" mass="17508">MAKRPAEPTAKAEGPADDAVRLGPLSNLVGFHLRIAQEASFRAFAARVGDPNLKPRRFAILTLISENPGLTQTALGRASGRDKSTLTPALDDLVKRGLVKRDRAANDRRSYTLNLTQAGEALLAELTARAAEHDAELDRIVGPEQKAEFIRMLRRIAMTLG</sequence>
<dbReference type="InterPro" id="IPR000835">
    <property type="entry name" value="HTH_MarR-typ"/>
</dbReference>
<accession>A0A4D7B409</accession>
<evidence type="ECO:0000259" key="1">
    <source>
        <dbReference type="PROSITE" id="PS50995"/>
    </source>
</evidence>
<dbReference type="InterPro" id="IPR039422">
    <property type="entry name" value="MarR/SlyA-like"/>
</dbReference>
<dbReference type="GO" id="GO:0006950">
    <property type="term" value="P:response to stress"/>
    <property type="evidence" value="ECO:0007669"/>
    <property type="project" value="TreeGrafter"/>
</dbReference>
<reference evidence="2 3" key="1">
    <citation type="submission" date="2019-04" db="EMBL/GenBank/DDBJ databases">
        <title>Phreatobacter aquaticus sp. nov.</title>
        <authorList>
            <person name="Choi A."/>
        </authorList>
    </citation>
    <scope>NUCLEOTIDE SEQUENCE [LARGE SCALE GENOMIC DNA]</scope>
    <source>
        <strain evidence="2 3">KCTC 52518</strain>
    </source>
</reference>
<dbReference type="PANTHER" id="PTHR33164:SF89">
    <property type="entry name" value="MARR FAMILY REGULATORY PROTEIN"/>
    <property type="match status" value="1"/>
</dbReference>
<feature type="domain" description="HTH marR-type" evidence="1">
    <location>
        <begin position="25"/>
        <end position="158"/>
    </location>
</feature>
<proteinExistence type="predicted"/>
<evidence type="ECO:0000313" key="3">
    <source>
        <dbReference type="Proteomes" id="UP000298781"/>
    </source>
</evidence>
<dbReference type="GO" id="GO:0003700">
    <property type="term" value="F:DNA-binding transcription factor activity"/>
    <property type="evidence" value="ECO:0007669"/>
    <property type="project" value="InterPro"/>
</dbReference>
<dbReference type="PANTHER" id="PTHR33164">
    <property type="entry name" value="TRANSCRIPTIONAL REGULATOR, MARR FAMILY"/>
    <property type="match status" value="1"/>
</dbReference>
<evidence type="ECO:0000313" key="2">
    <source>
        <dbReference type="EMBL" id="QCI65975.1"/>
    </source>
</evidence>
<gene>
    <name evidence="2" type="ORF">E8M01_18220</name>
</gene>
<dbReference type="KEGG" id="pstg:E8M01_18220"/>
<dbReference type="SMART" id="SM00347">
    <property type="entry name" value="HTH_MARR"/>
    <property type="match status" value="1"/>
</dbReference>
<dbReference type="InterPro" id="IPR036388">
    <property type="entry name" value="WH-like_DNA-bd_sf"/>
</dbReference>
<dbReference type="PRINTS" id="PR00598">
    <property type="entry name" value="HTHMARR"/>
</dbReference>
<dbReference type="AlphaFoldDB" id="A0A4D7B409"/>
<organism evidence="2 3">
    <name type="scientific">Phreatobacter stygius</name>
    <dbReference type="NCBI Taxonomy" id="1940610"/>
    <lineage>
        <taxon>Bacteria</taxon>
        <taxon>Pseudomonadati</taxon>
        <taxon>Pseudomonadota</taxon>
        <taxon>Alphaproteobacteria</taxon>
        <taxon>Hyphomicrobiales</taxon>
        <taxon>Phreatobacteraceae</taxon>
        <taxon>Phreatobacter</taxon>
    </lineage>
</organism>
<keyword evidence="3" id="KW-1185">Reference proteome</keyword>
<dbReference type="Gene3D" id="1.10.10.10">
    <property type="entry name" value="Winged helix-like DNA-binding domain superfamily/Winged helix DNA-binding domain"/>
    <property type="match status" value="1"/>
</dbReference>
<name>A0A4D7B409_9HYPH</name>
<dbReference type="InterPro" id="IPR036390">
    <property type="entry name" value="WH_DNA-bd_sf"/>
</dbReference>